<gene>
    <name evidence="1" type="ORF">BC777_1739</name>
</gene>
<dbReference type="InterPro" id="IPR036694">
    <property type="entry name" value="Dodecin-like_sf"/>
</dbReference>
<dbReference type="Pfam" id="PF07311">
    <property type="entry name" value="Dodecin"/>
    <property type="match status" value="1"/>
</dbReference>
<dbReference type="PANTHER" id="PTHR39324">
    <property type="entry name" value="CALCIUM DODECIN"/>
    <property type="match status" value="1"/>
</dbReference>
<comment type="caution">
    <text evidence="1">The sequence shown here is derived from an EMBL/GenBank/DDBJ whole genome shotgun (WGS) entry which is preliminary data.</text>
</comment>
<dbReference type="Proteomes" id="UP000228531">
    <property type="component" value="Unassembled WGS sequence"/>
</dbReference>
<dbReference type="AlphaFoldDB" id="A0A2M8WPW1"/>
<dbReference type="InterPro" id="IPR025543">
    <property type="entry name" value="Dodecin-like"/>
</dbReference>
<reference evidence="1 2" key="1">
    <citation type="submission" date="2017-11" db="EMBL/GenBank/DDBJ databases">
        <title>Genomic Encyclopedia of Archaeal and Bacterial Type Strains, Phase II (KMG-II): From Individual Species to Whole Genera.</title>
        <authorList>
            <person name="Goeker M."/>
        </authorList>
    </citation>
    <scope>NUCLEOTIDE SEQUENCE [LARGE SCALE GENOMIC DNA]</scope>
    <source>
        <strain evidence="1 2">DSM 29128</strain>
    </source>
</reference>
<dbReference type="SUPFAM" id="SSF89807">
    <property type="entry name" value="Dodecin-like"/>
    <property type="match status" value="1"/>
</dbReference>
<protein>
    <recommendedName>
        <fullName evidence="3">Dodecin domain-containing protein</fullName>
    </recommendedName>
</protein>
<dbReference type="PANTHER" id="PTHR39324:SF1">
    <property type="entry name" value="CALCIUM DODECIN"/>
    <property type="match status" value="1"/>
</dbReference>
<dbReference type="EMBL" id="PGTY01000001">
    <property type="protein sequence ID" value="PJI92876.1"/>
    <property type="molecule type" value="Genomic_DNA"/>
</dbReference>
<organism evidence="1 2">
    <name type="scientific">Yoonia maricola</name>
    <dbReference type="NCBI Taxonomy" id="420999"/>
    <lineage>
        <taxon>Bacteria</taxon>
        <taxon>Pseudomonadati</taxon>
        <taxon>Pseudomonadota</taxon>
        <taxon>Alphaproteobacteria</taxon>
        <taxon>Rhodobacterales</taxon>
        <taxon>Paracoccaceae</taxon>
        <taxon>Yoonia</taxon>
    </lineage>
</organism>
<accession>A0A2M8WPW1</accession>
<evidence type="ECO:0000313" key="2">
    <source>
        <dbReference type="Proteomes" id="UP000228531"/>
    </source>
</evidence>
<dbReference type="Gene3D" id="3.30.1660.10">
    <property type="entry name" value="Flavin-binding protein dodecin"/>
    <property type="match status" value="1"/>
</dbReference>
<name>A0A2M8WPW1_9RHOB</name>
<dbReference type="RefSeq" id="WP_100367647.1">
    <property type="nucleotide sequence ID" value="NZ_PGTY01000001.1"/>
</dbReference>
<proteinExistence type="predicted"/>
<sequence>MSVAKVTEIISSSSKSFDDAVENGIKRASKTLKGITGAWVADQKVTVKDGKIDEYRVVMKVTFVLD</sequence>
<dbReference type="InterPro" id="IPR009923">
    <property type="entry name" value="Dodecin"/>
</dbReference>
<dbReference type="OrthoDB" id="9805449at2"/>
<evidence type="ECO:0000313" key="1">
    <source>
        <dbReference type="EMBL" id="PJI92876.1"/>
    </source>
</evidence>
<keyword evidence="2" id="KW-1185">Reference proteome</keyword>
<evidence type="ECO:0008006" key="3">
    <source>
        <dbReference type="Google" id="ProtNLM"/>
    </source>
</evidence>